<reference evidence="2 3" key="1">
    <citation type="submission" date="2016-10" db="EMBL/GenBank/DDBJ databases">
        <authorList>
            <person name="de Groot N.N."/>
        </authorList>
    </citation>
    <scope>NUCLEOTIDE SEQUENCE [LARGE SCALE GENOMIC DNA]</scope>
    <source>
        <strain evidence="2 3">CGMCC 1.10959</strain>
    </source>
</reference>
<feature type="signal peptide" evidence="1">
    <location>
        <begin position="1"/>
        <end position="20"/>
    </location>
</feature>
<dbReference type="AlphaFoldDB" id="A0A1I7BMQ0"/>
<feature type="chain" id="PRO_5010293375" evidence="1">
    <location>
        <begin position="21"/>
        <end position="150"/>
    </location>
</feature>
<keyword evidence="1" id="KW-0732">Signal</keyword>
<protein>
    <submittedName>
        <fullName evidence="2">Uncharacterized protein</fullName>
    </submittedName>
</protein>
<evidence type="ECO:0000313" key="3">
    <source>
        <dbReference type="Proteomes" id="UP000182466"/>
    </source>
</evidence>
<gene>
    <name evidence="2" type="ORF">SAMN05216236_11130</name>
</gene>
<dbReference type="STRING" id="999627.SAMN05216236_11130"/>
<name>A0A1I7BMQ0_9RHOB</name>
<dbReference type="RefSeq" id="WP_027261856.1">
    <property type="nucleotide sequence ID" value="NZ_FPAW01000011.1"/>
</dbReference>
<dbReference type="Proteomes" id="UP000182466">
    <property type="component" value="Unassembled WGS sequence"/>
</dbReference>
<dbReference type="EMBL" id="FPAW01000011">
    <property type="protein sequence ID" value="SFT88425.1"/>
    <property type="molecule type" value="Genomic_DNA"/>
</dbReference>
<evidence type="ECO:0000256" key="1">
    <source>
        <dbReference type="SAM" id="SignalP"/>
    </source>
</evidence>
<evidence type="ECO:0000313" key="2">
    <source>
        <dbReference type="EMBL" id="SFT88425.1"/>
    </source>
</evidence>
<organism evidence="2 3">
    <name type="scientific">Sedimentitalea nanhaiensis</name>
    <dbReference type="NCBI Taxonomy" id="999627"/>
    <lineage>
        <taxon>Bacteria</taxon>
        <taxon>Pseudomonadati</taxon>
        <taxon>Pseudomonadota</taxon>
        <taxon>Alphaproteobacteria</taxon>
        <taxon>Rhodobacterales</taxon>
        <taxon>Paracoccaceae</taxon>
        <taxon>Sedimentitalea</taxon>
    </lineage>
</organism>
<proteinExistence type="predicted"/>
<accession>A0A1I7BMQ0</accession>
<sequence>MRRAVVAALVAGLAVASAQAERLEQCATSQIDLSRMGEMLVAGRSFANNAIQIGVLDTGGEPACCSRHAVIILPQPDNGDACYLLSHTKQAGYREIDLTAVRSSYDPALGLLVDLPVGHYDPDTGGVDPGSRHRVSLRINQAKGTVVFEK</sequence>
<keyword evidence="3" id="KW-1185">Reference proteome</keyword>
<dbReference type="OrthoDB" id="7862810at2"/>